<dbReference type="OrthoDB" id="1450221at2"/>
<organism evidence="1 2">
    <name type="scientific">Flavobacterium nackdongense</name>
    <dbReference type="NCBI Taxonomy" id="2547394"/>
    <lineage>
        <taxon>Bacteria</taxon>
        <taxon>Pseudomonadati</taxon>
        <taxon>Bacteroidota</taxon>
        <taxon>Flavobacteriia</taxon>
        <taxon>Flavobacteriales</taxon>
        <taxon>Flavobacteriaceae</taxon>
        <taxon>Flavobacterium</taxon>
    </lineage>
</organism>
<dbReference type="RefSeq" id="WP_133275887.1">
    <property type="nucleotide sequence ID" value="NZ_CP037933.1"/>
</dbReference>
<proteinExistence type="predicted"/>
<gene>
    <name evidence="1" type="ORF">E1750_05910</name>
</gene>
<dbReference type="KEGG" id="fnk:E1750_05910"/>
<reference evidence="2" key="1">
    <citation type="submission" date="2019-03" db="EMBL/GenBank/DDBJ databases">
        <title>Flavobacterium sp.</title>
        <authorList>
            <person name="Kim H."/>
        </authorList>
    </citation>
    <scope>NUCLEOTIDE SEQUENCE [LARGE SCALE GENOMIC DNA]</scope>
    <source>
        <strain evidence="2">GS13</strain>
    </source>
</reference>
<name>A0A4P6YDA1_9FLAO</name>
<dbReference type="Proteomes" id="UP000291124">
    <property type="component" value="Chromosome"/>
</dbReference>
<accession>A0A4P6YDA1</accession>
<sequence length="79" mass="9247">MNTFNLKEVNFSSKILCALFGHKITTTRTVTNHFKEYKCSICGLEMTNDIQGHKIFLTPELKDINEILNRLYIKKHYPV</sequence>
<keyword evidence="2" id="KW-1185">Reference proteome</keyword>
<dbReference type="AlphaFoldDB" id="A0A4P6YDA1"/>
<evidence type="ECO:0000313" key="2">
    <source>
        <dbReference type="Proteomes" id="UP000291124"/>
    </source>
</evidence>
<protein>
    <submittedName>
        <fullName evidence="1">Uncharacterized protein</fullName>
    </submittedName>
</protein>
<evidence type="ECO:0000313" key="1">
    <source>
        <dbReference type="EMBL" id="QBN18360.1"/>
    </source>
</evidence>
<dbReference type="EMBL" id="CP037933">
    <property type="protein sequence ID" value="QBN18360.1"/>
    <property type="molecule type" value="Genomic_DNA"/>
</dbReference>